<evidence type="ECO:0000313" key="2">
    <source>
        <dbReference type="EMBL" id="RMO97709.1"/>
    </source>
</evidence>
<proteinExistence type="predicted"/>
<organism evidence="2 3">
    <name type="scientific">Pseudomonas syringae pv. persicae</name>
    <dbReference type="NCBI Taxonomy" id="237306"/>
    <lineage>
        <taxon>Bacteria</taxon>
        <taxon>Pseudomonadati</taxon>
        <taxon>Pseudomonadota</taxon>
        <taxon>Gammaproteobacteria</taxon>
        <taxon>Pseudomonadales</taxon>
        <taxon>Pseudomonadaceae</taxon>
        <taxon>Pseudomonas</taxon>
    </lineage>
</organism>
<sequence>MKNLIALIMLAVTATSTSYADEATNEKGPDKLAVSFITQFYEVAADTVQVTVIKQTRLSAKVKAEAKGHVCIFDAQPLSTAQYGWAASSMNCKQLGSM</sequence>
<reference evidence="2 3" key="1">
    <citation type="submission" date="2018-08" db="EMBL/GenBank/DDBJ databases">
        <title>Recombination of ecologically and evolutionarily significant loci maintains genetic cohesion in the Pseudomonas syringae species complex.</title>
        <authorList>
            <person name="Dillon M."/>
            <person name="Thakur S."/>
            <person name="Almeida R.N.D."/>
            <person name="Weir B.S."/>
            <person name="Guttman D.S."/>
        </authorList>
    </citation>
    <scope>NUCLEOTIDE SEQUENCE [LARGE SCALE GENOMIC DNA]</scope>
    <source>
        <strain evidence="2 3">ICMP 3706</strain>
    </source>
</reference>
<accession>A0A3M3ZUD4</accession>
<feature type="chain" id="PRO_5018098593" evidence="1">
    <location>
        <begin position="21"/>
        <end position="98"/>
    </location>
</feature>
<dbReference type="Proteomes" id="UP000281604">
    <property type="component" value="Unassembled WGS sequence"/>
</dbReference>
<comment type="caution">
    <text evidence="2">The sequence shown here is derived from an EMBL/GenBank/DDBJ whole genome shotgun (WGS) entry which is preliminary data.</text>
</comment>
<name>A0A3M3ZUD4_9PSED</name>
<dbReference type="EMBL" id="RBQE01000535">
    <property type="protein sequence ID" value="RMO97709.1"/>
    <property type="molecule type" value="Genomic_DNA"/>
</dbReference>
<protein>
    <submittedName>
        <fullName evidence="2">Uncharacterized protein</fullName>
    </submittedName>
</protein>
<dbReference type="AlphaFoldDB" id="A0A3M3ZUD4"/>
<keyword evidence="1" id="KW-0732">Signal</keyword>
<evidence type="ECO:0000313" key="3">
    <source>
        <dbReference type="Proteomes" id="UP000281604"/>
    </source>
</evidence>
<evidence type="ECO:0000256" key="1">
    <source>
        <dbReference type="SAM" id="SignalP"/>
    </source>
</evidence>
<gene>
    <name evidence="2" type="ORF">ALQ30_200606</name>
</gene>
<dbReference type="RefSeq" id="WP_122290716.1">
    <property type="nucleotide sequence ID" value="NZ_RBQE01000535.1"/>
</dbReference>
<feature type="signal peptide" evidence="1">
    <location>
        <begin position="1"/>
        <end position="20"/>
    </location>
</feature>